<keyword evidence="9" id="KW-1185">Reference proteome</keyword>
<dbReference type="GO" id="GO:0006888">
    <property type="term" value="P:endoplasmic reticulum to Golgi vesicle-mediated transport"/>
    <property type="evidence" value="ECO:0007669"/>
    <property type="project" value="TreeGrafter"/>
</dbReference>
<evidence type="ECO:0000256" key="2">
    <source>
        <dbReference type="ARBA" id="ARBA00022692"/>
    </source>
</evidence>
<feature type="domain" description="L-type lectin-like" evidence="8">
    <location>
        <begin position="1531"/>
        <end position="1766"/>
    </location>
</feature>
<dbReference type="GO" id="GO:0005789">
    <property type="term" value="C:endoplasmic reticulum membrane"/>
    <property type="evidence" value="ECO:0007669"/>
    <property type="project" value="TreeGrafter"/>
</dbReference>
<dbReference type="Pfam" id="PF03388">
    <property type="entry name" value="Lectin_leg-like"/>
    <property type="match status" value="1"/>
</dbReference>
<dbReference type="InterPro" id="IPR013320">
    <property type="entry name" value="ConA-like_dom_sf"/>
</dbReference>
<evidence type="ECO:0000256" key="3">
    <source>
        <dbReference type="ARBA" id="ARBA00022729"/>
    </source>
</evidence>
<keyword evidence="3" id="KW-0732">Signal</keyword>
<feature type="region of interest" description="Disordered" evidence="6">
    <location>
        <begin position="1243"/>
        <end position="1271"/>
    </location>
</feature>
<proteinExistence type="predicted"/>
<feature type="region of interest" description="Disordered" evidence="6">
    <location>
        <begin position="978"/>
        <end position="1030"/>
    </location>
</feature>
<dbReference type="GO" id="GO:0030134">
    <property type="term" value="C:COPII-coated ER to Golgi transport vesicle"/>
    <property type="evidence" value="ECO:0007669"/>
    <property type="project" value="TreeGrafter"/>
</dbReference>
<feature type="compositionally biased region" description="Basic residues" evidence="6">
    <location>
        <begin position="1300"/>
        <end position="1309"/>
    </location>
</feature>
<sequence length="1843" mass="202014">ILLKQAPTIQKRIEPVRPHHNFASVILSGRQPSAIGHSQFRMLAVLSVRQKQQVLQCVVDPMGRGAFGGVADNQDADLISFRQIVAPPNSDSPDMLSSRPTVRVNDDSSVSQLRRFIDSLGCSLQAPDIFVAVVQHSLQQLEQLQIDISAESQSALQFTVREVCLIAMRIGGTVLAGSFTLPAAQQIPAGSPVQYKALQFWQRLLMRQLMDLWLRPGLEKLRQSRGRTVLGDWSRKTQRVVMLTMAVIEKLHGGNCRSSCSWSLLHQLELPSAMVGILILLSADPCALCLPSAELRDLTRSPLICGDPCALCLPSAELRDLTRSPLICGDPCALCLPSAELRDLTRSPLICAIRALFVAISRASRSDSVSIDLWRFVRSLSAISRARDLTRSPLICGDSCALCLPSAELRDLTRSPLICGDSCALCLPSAELRDLTRSPLICGDPCALCLPSAELRDLTRSPLICRLRSFLRALGLLNGLNDGDHVDYGTKRHLDFAELLKFDSASTQSSLFSLLETLGSAAAAKGQIPGTIWSMSMMMQLFNPHAILNLKKKKEAPNTTTEKTPNPWPKPEPTLKREPCRTDRSTEYRLSSIGTALQCNTEALVVEGRPGGGRLAGRLLKPNCTVPAALGRIETCRVPGSRPKRPSLENNAARGVFWRTLREKTHQPTYQYLNVNCRMLDRVWLSAGSALWVGAETGGGSGGGGSAESAVCWRWRSSSVSAASRQRLVWWRSRAFCWRGWWFYALDVEPDEYRAFELCGRPPECWSGSRDDKGHMGSFSLLYLVDLSLLVSTDAVVKWPGPGSGLVTSSSPSNGTLSSPCSKISWSPAASASTSKTGVASEVCLVGGGRGAMVTLAYDRKSPPGVAAAAVATPTLFRNAVVAVPSPSPPQPPRRCRQQPWTLTAKHVASQVTHPGRDSLEDGVRDVWRLAHKVSGRQQGYRLYDRRVAALFDLGAGQASCGVEHFLAVAIGQLAEPHPAGPAEVSGPSLASGCREKDSTTWTPTSQTSTGPARDGGGATGSTSRRASASPLPRCLECRPAFRCIGRSSAESTASIGVLTGESLGKSRLTYPSREQQWHIRHSRLCSSRPGRADGLSGPWGWKMTADDPGETGGGLLVIFRPAGTRFLITQPPHMRRGIKGEVDDLHRGGHGSPAAAATRPAVPRRRALPSLRLGRHPPGGGDEDLLSCRLTQPQPRVHKQDGSLSWCAFQLAGGGPDGRTSMRQQKALPPKWCMAMVHKTAPQKKVQGERAHRRPKKKQQAQMHLKQAHASGIHHTALAHAEVHLPGSPEAGNTTRGPASRRHPRHRRDLLDRRRGPVAGSRVTIRDVEQLVIRQSLANFVDHLASGLDDFVECFAGSMKLRCLVWLEHRVVEKDQITGLELLGLRQVGIVRVSQLLMKVQTILGQLSGLVQTALEVLDIAGQISIFGQLFQRVVDRESEVTAKHQINRDETYQLEIGGLQRLVWLGAKSTKCGRGEALVGERDAVHHLLAICEDRDISIIPGLQLRSTKPIRSLWITWSPAVEFLIGWSRHCKNPLHKSPLYLHGQCDLVPAVSLNIGYDFEIDSKKTLVGRPLGLRWQHISHTRRCMVQNPSPNASLEVQMHFRVHGSTGNLFGDGMAFWYIDPAVSKFSGPVFGMQDKFRGLGVLLDTYSNHNGPHSHDHPYISAMVNNGSLAYDHDRDGTHSQLDGCTARFRNRDHDTLLSIRYVNNALLVATDIENKQTWQPCFRVPNVKLPTHFVFGVSAMTGDLSDNHDLLSVKVYEIEPKEPLEDNMGVDYRTIEPSADSAEPPRPHVDSQADSGWSFLRIFLLVLFCAIGLVTLLVLGLVYHTSQQRKKKRFY</sequence>
<dbReference type="InterPro" id="IPR005052">
    <property type="entry name" value="Lectin_leg"/>
</dbReference>
<dbReference type="PANTHER" id="PTHR12223">
    <property type="entry name" value="VESICULAR MANNOSE-BINDING LECTIN"/>
    <property type="match status" value="1"/>
</dbReference>
<protein>
    <submittedName>
        <fullName evidence="10">L-type lectin-like domain-containing protein</fullName>
    </submittedName>
</protein>
<dbReference type="WBParaSite" id="maker-uti_cns_0004827-snap-gene-0.3-mRNA-1">
    <property type="protein sequence ID" value="maker-uti_cns_0004827-snap-gene-0.3-mRNA-1"/>
    <property type="gene ID" value="maker-uti_cns_0004827-snap-gene-0.3"/>
</dbReference>
<dbReference type="GO" id="GO:0000139">
    <property type="term" value="C:Golgi membrane"/>
    <property type="evidence" value="ECO:0007669"/>
    <property type="project" value="TreeGrafter"/>
</dbReference>
<dbReference type="GO" id="GO:0005537">
    <property type="term" value="F:D-mannose binding"/>
    <property type="evidence" value="ECO:0007669"/>
    <property type="project" value="TreeGrafter"/>
</dbReference>
<evidence type="ECO:0000256" key="1">
    <source>
        <dbReference type="ARBA" id="ARBA00004479"/>
    </source>
</evidence>
<reference evidence="10" key="1">
    <citation type="submission" date="2016-11" db="UniProtKB">
        <authorList>
            <consortium name="WormBaseParasite"/>
        </authorList>
    </citation>
    <scope>IDENTIFICATION</scope>
</reference>
<feature type="compositionally biased region" description="Low complexity" evidence="6">
    <location>
        <begin position="1021"/>
        <end position="1030"/>
    </location>
</feature>
<comment type="subcellular location">
    <subcellularLocation>
        <location evidence="1">Membrane</location>
        <topology evidence="1">Single-pass type I membrane protein</topology>
    </subcellularLocation>
</comment>
<feature type="region of interest" description="Disordered" evidence="6">
    <location>
        <begin position="1145"/>
        <end position="1183"/>
    </location>
</feature>
<dbReference type="Gene3D" id="2.60.120.200">
    <property type="match status" value="1"/>
</dbReference>
<evidence type="ECO:0000256" key="5">
    <source>
        <dbReference type="ARBA" id="ARBA00023136"/>
    </source>
</evidence>
<dbReference type="Proteomes" id="UP000095280">
    <property type="component" value="Unplaced"/>
</dbReference>
<evidence type="ECO:0000256" key="6">
    <source>
        <dbReference type="SAM" id="MobiDB-lite"/>
    </source>
</evidence>
<dbReference type="InterPro" id="IPR051136">
    <property type="entry name" value="Intracellular_Lectin-GPT"/>
</dbReference>
<dbReference type="PANTHER" id="PTHR12223:SF45">
    <property type="entry name" value="RE50040P"/>
    <property type="match status" value="1"/>
</dbReference>
<name>A0A1I8H8E3_9PLAT</name>
<evidence type="ECO:0000256" key="4">
    <source>
        <dbReference type="ARBA" id="ARBA00022989"/>
    </source>
</evidence>
<feature type="region of interest" description="Disordered" evidence="6">
    <location>
        <begin position="554"/>
        <end position="583"/>
    </location>
</feature>
<feature type="compositionally biased region" description="Basic and acidic residues" evidence="6">
    <location>
        <begin position="573"/>
        <end position="583"/>
    </location>
</feature>
<feature type="region of interest" description="Disordered" evidence="6">
    <location>
        <begin position="1286"/>
        <end position="1317"/>
    </location>
</feature>
<organism evidence="9 10">
    <name type="scientific">Macrostomum lignano</name>
    <dbReference type="NCBI Taxonomy" id="282301"/>
    <lineage>
        <taxon>Eukaryota</taxon>
        <taxon>Metazoa</taxon>
        <taxon>Spiralia</taxon>
        <taxon>Lophotrochozoa</taxon>
        <taxon>Platyhelminthes</taxon>
        <taxon>Rhabditophora</taxon>
        <taxon>Macrostomorpha</taxon>
        <taxon>Macrostomida</taxon>
        <taxon>Macrostomidae</taxon>
        <taxon>Macrostomum</taxon>
    </lineage>
</organism>
<accession>A0A1I8H8E3</accession>
<dbReference type="PROSITE" id="PS51328">
    <property type="entry name" value="L_LECTIN_LIKE"/>
    <property type="match status" value="1"/>
</dbReference>
<feature type="transmembrane region" description="Helical" evidence="7">
    <location>
        <begin position="1807"/>
        <end position="1831"/>
    </location>
</feature>
<keyword evidence="2 7" id="KW-0812">Transmembrane</keyword>
<keyword evidence="4 7" id="KW-1133">Transmembrane helix</keyword>
<dbReference type="SUPFAM" id="SSF49899">
    <property type="entry name" value="Concanavalin A-like lectins/glucanases"/>
    <property type="match status" value="1"/>
</dbReference>
<evidence type="ECO:0000313" key="10">
    <source>
        <dbReference type="WBParaSite" id="maker-uti_cns_0004827-snap-gene-0.3-mRNA-1"/>
    </source>
</evidence>
<feature type="compositionally biased region" description="Low complexity" evidence="6">
    <location>
        <begin position="1000"/>
        <end position="1010"/>
    </location>
</feature>
<dbReference type="GO" id="GO:0005793">
    <property type="term" value="C:endoplasmic reticulum-Golgi intermediate compartment"/>
    <property type="evidence" value="ECO:0007669"/>
    <property type="project" value="TreeGrafter"/>
</dbReference>
<evidence type="ECO:0000259" key="8">
    <source>
        <dbReference type="PROSITE" id="PS51328"/>
    </source>
</evidence>
<evidence type="ECO:0000313" key="9">
    <source>
        <dbReference type="Proteomes" id="UP000095280"/>
    </source>
</evidence>
<keyword evidence="5 7" id="KW-0472">Membrane</keyword>
<evidence type="ECO:0000256" key="7">
    <source>
        <dbReference type="SAM" id="Phobius"/>
    </source>
</evidence>